<keyword evidence="5 6" id="KW-0472">Membrane</keyword>
<accession>A0A1J3FJV1</accession>
<protein>
    <recommendedName>
        <fullName evidence="6">Reticulon-like protein</fullName>
    </recommendedName>
</protein>
<dbReference type="GO" id="GO:0009617">
    <property type="term" value="P:response to bacterium"/>
    <property type="evidence" value="ECO:0007669"/>
    <property type="project" value="InterPro"/>
</dbReference>
<dbReference type="PROSITE" id="PS50845">
    <property type="entry name" value="RETICULON"/>
    <property type="match status" value="1"/>
</dbReference>
<evidence type="ECO:0000259" key="7">
    <source>
        <dbReference type="PROSITE" id="PS50845"/>
    </source>
</evidence>
<evidence type="ECO:0000256" key="3">
    <source>
        <dbReference type="ARBA" id="ARBA00022824"/>
    </source>
</evidence>
<feature type="transmembrane region" description="Helical" evidence="6">
    <location>
        <begin position="59"/>
        <end position="81"/>
    </location>
</feature>
<dbReference type="Pfam" id="PF02453">
    <property type="entry name" value="Reticulon"/>
    <property type="match status" value="1"/>
</dbReference>
<evidence type="ECO:0000256" key="1">
    <source>
        <dbReference type="ARBA" id="ARBA00004477"/>
    </source>
</evidence>
<dbReference type="InterPro" id="IPR045064">
    <property type="entry name" value="Reticulon-like"/>
</dbReference>
<evidence type="ECO:0000313" key="8">
    <source>
        <dbReference type="EMBL" id="JAU44369.1"/>
    </source>
</evidence>
<dbReference type="PANTHER" id="PTHR10994">
    <property type="entry name" value="RETICULON"/>
    <property type="match status" value="1"/>
</dbReference>
<dbReference type="AlphaFoldDB" id="A0A1J3FJV1"/>
<sequence>MLIFFSQMGSASDKLFNRERTVHEILGGGIVADVILWKKNVSVGIVTVTMASWMVFESFAYTIVTLLSSVLLLLLSILFFWSKSASILNRPSPPLPEFQISEAMAEEASKLLRINVNKLLQVSQEIAMGRESELFIKVAVSLFLISFIGSLMNFQTLCHTGVLVVMTVPAFYERYEDYIDGSLVFIYNKAKELYLRFGLRAYREKMKLD</sequence>
<feature type="transmembrane region" description="Helical" evidence="6">
    <location>
        <begin position="134"/>
        <end position="154"/>
    </location>
</feature>
<dbReference type="EMBL" id="GEVK01008463">
    <property type="protein sequence ID" value="JAU44369.1"/>
    <property type="molecule type" value="Transcribed_RNA"/>
</dbReference>
<keyword evidence="4 6" id="KW-1133">Transmembrane helix</keyword>
<name>A0A1J3FJV1_NOCCA</name>
<gene>
    <name evidence="8" type="ORF">LC_TR8339_c1_g1_i1_g.29146</name>
</gene>
<comment type="subcellular location">
    <subcellularLocation>
        <location evidence="1 6">Endoplasmic reticulum membrane</location>
        <topology evidence="1 6">Multi-pass membrane protein</topology>
    </subcellularLocation>
</comment>
<dbReference type="GO" id="GO:0005789">
    <property type="term" value="C:endoplasmic reticulum membrane"/>
    <property type="evidence" value="ECO:0007669"/>
    <property type="project" value="UniProtKB-SubCell"/>
</dbReference>
<evidence type="ECO:0000256" key="5">
    <source>
        <dbReference type="ARBA" id="ARBA00023136"/>
    </source>
</evidence>
<feature type="domain" description="Reticulon" evidence="7">
    <location>
        <begin position="31"/>
        <end position="209"/>
    </location>
</feature>
<reference evidence="8" key="1">
    <citation type="submission" date="2016-07" db="EMBL/GenBank/DDBJ databases">
        <title>De novo transcriptome assembly of four accessions of the metal hyperaccumulator plant Noccaea caerulescens.</title>
        <authorList>
            <person name="Blande D."/>
            <person name="Halimaa P."/>
            <person name="Tervahauta A.I."/>
            <person name="Aarts M.G."/>
            <person name="Karenlampi S.O."/>
        </authorList>
    </citation>
    <scope>NUCLEOTIDE SEQUENCE</scope>
</reference>
<keyword evidence="3 6" id="KW-0256">Endoplasmic reticulum</keyword>
<evidence type="ECO:0000256" key="6">
    <source>
        <dbReference type="RuleBase" id="RU363132"/>
    </source>
</evidence>
<evidence type="ECO:0000256" key="4">
    <source>
        <dbReference type="ARBA" id="ARBA00022989"/>
    </source>
</evidence>
<dbReference type="InterPro" id="IPR003388">
    <property type="entry name" value="Reticulon"/>
</dbReference>
<evidence type="ECO:0000256" key="2">
    <source>
        <dbReference type="ARBA" id="ARBA00022692"/>
    </source>
</evidence>
<proteinExistence type="predicted"/>
<organism evidence="8">
    <name type="scientific">Noccaea caerulescens</name>
    <name type="common">Alpine penny-cress</name>
    <name type="synonym">Thlaspi caerulescens</name>
    <dbReference type="NCBI Taxonomy" id="107243"/>
    <lineage>
        <taxon>Eukaryota</taxon>
        <taxon>Viridiplantae</taxon>
        <taxon>Streptophyta</taxon>
        <taxon>Embryophyta</taxon>
        <taxon>Tracheophyta</taxon>
        <taxon>Spermatophyta</taxon>
        <taxon>Magnoliopsida</taxon>
        <taxon>eudicotyledons</taxon>
        <taxon>Gunneridae</taxon>
        <taxon>Pentapetalae</taxon>
        <taxon>rosids</taxon>
        <taxon>malvids</taxon>
        <taxon>Brassicales</taxon>
        <taxon>Brassicaceae</taxon>
        <taxon>Coluteocarpeae</taxon>
        <taxon>Noccaea</taxon>
    </lineage>
</organism>
<keyword evidence="2 6" id="KW-0812">Transmembrane</keyword>
<dbReference type="PANTHER" id="PTHR10994:SF65">
    <property type="entry name" value="RETICULON-LIKE PROTEIN B12"/>
    <property type="match status" value="1"/>
</dbReference>